<accession>A0A382WVV4</accession>
<evidence type="ECO:0000313" key="1">
    <source>
        <dbReference type="EMBL" id="SVD62710.1"/>
    </source>
</evidence>
<gene>
    <name evidence="1" type="ORF">METZ01_LOCUS415564</name>
</gene>
<dbReference type="EMBL" id="UINC01162772">
    <property type="protein sequence ID" value="SVD62710.1"/>
    <property type="molecule type" value="Genomic_DNA"/>
</dbReference>
<reference evidence="1" key="1">
    <citation type="submission" date="2018-05" db="EMBL/GenBank/DDBJ databases">
        <authorList>
            <person name="Lanie J.A."/>
            <person name="Ng W.-L."/>
            <person name="Kazmierczak K.M."/>
            <person name="Andrzejewski T.M."/>
            <person name="Davidsen T.M."/>
            <person name="Wayne K.J."/>
            <person name="Tettelin H."/>
            <person name="Glass J.I."/>
            <person name="Rusch D."/>
            <person name="Podicherti R."/>
            <person name="Tsui H.-C.T."/>
            <person name="Winkler M.E."/>
        </authorList>
    </citation>
    <scope>NUCLEOTIDE SEQUENCE</scope>
</reference>
<organism evidence="1">
    <name type="scientific">marine metagenome</name>
    <dbReference type="NCBI Taxonomy" id="408172"/>
    <lineage>
        <taxon>unclassified sequences</taxon>
        <taxon>metagenomes</taxon>
        <taxon>ecological metagenomes</taxon>
    </lineage>
</organism>
<protein>
    <submittedName>
        <fullName evidence="1">Uncharacterized protein</fullName>
    </submittedName>
</protein>
<sequence length="91" mass="9499">MARLFAIIAITALMATTISGQAQSWRVGGSGDGFNQIALTQSGALEVDGGLQPLELREGANLIELLTETGLVWANGQPTDFVAAGQPRAWS</sequence>
<feature type="non-terminal residue" evidence="1">
    <location>
        <position position="91"/>
    </location>
</feature>
<proteinExistence type="predicted"/>
<name>A0A382WVV4_9ZZZZ</name>
<dbReference type="AlphaFoldDB" id="A0A382WVV4"/>